<accession>A0A161M7N7</accession>
<feature type="region of interest" description="Disordered" evidence="9">
    <location>
        <begin position="53"/>
        <end position="102"/>
    </location>
</feature>
<dbReference type="InterPro" id="IPR014710">
    <property type="entry name" value="RmlC-like_jellyroll"/>
</dbReference>
<evidence type="ECO:0000259" key="10">
    <source>
        <dbReference type="PROSITE" id="PS50042"/>
    </source>
</evidence>
<evidence type="ECO:0000256" key="5">
    <source>
        <dbReference type="ARBA" id="ARBA00022741"/>
    </source>
</evidence>
<reference evidence="11" key="1">
    <citation type="submission" date="2016-04" db="EMBL/GenBank/DDBJ databases">
        <authorList>
            <person name="Calderon-Fernandez G.M.Sr."/>
        </authorList>
    </citation>
    <scope>NUCLEOTIDE SEQUENCE</scope>
    <source>
        <strain evidence="11">Int1</strain>
        <tissue evidence="11">Integument</tissue>
    </source>
</reference>
<dbReference type="PIRSF" id="PIRSF000548">
    <property type="entry name" value="PK_regulatory"/>
    <property type="match status" value="1"/>
</dbReference>
<evidence type="ECO:0000256" key="3">
    <source>
        <dbReference type="ARBA" id="ARBA00022566"/>
    </source>
</evidence>
<dbReference type="PROSITE" id="PS00888">
    <property type="entry name" value="CNMP_BINDING_1"/>
    <property type="match status" value="2"/>
</dbReference>
<sequence>MQRQHIGKIAVSNEFRQMMLEFTVTYLLEQPQDPVAFAAEYFQRLRSAERDIEDAQHLESPSDSALEEDIQPPQGHLRQRRKSISAEAYNPEEDDGAAPEYYPKTDKERQILRNACQNIFIFRSLDQDQWDEVINATFSKEVEKGEEIIREGDDGDNFYVIESGVYNVFKNVDGEEKKIYTYYHAGSFGELALLYNQPRAATVKAVTDGKLWAMSRQTFRRIVLQRAFKKRKMYEGLIANVPMLESLKPYERLNLADALAPKTFTDGEIIIKQGDIADGMYFIESGEVQVTILNEEEEEIEIKRLHTGDYFGELALVTHKPRAASVYAVGDVKTAYLDVDAFERLLGPCMQIMQRNISTYEQQLIQIFGSKRQISDVR</sequence>
<dbReference type="Gene3D" id="1.20.890.10">
    <property type="entry name" value="cAMP-dependent protein kinase regulatory subunit, dimerization-anchoring domain"/>
    <property type="match status" value="1"/>
</dbReference>
<evidence type="ECO:0000256" key="4">
    <source>
        <dbReference type="ARBA" id="ARBA00022737"/>
    </source>
</evidence>
<reference evidence="11" key="2">
    <citation type="journal article" date="2017" name="J. Med. Entomol.">
        <title>Transcriptome Analysis of the Triatoma infestans (Hemiptera: Reduviidae) Integument.</title>
        <authorList>
            <person name="Calderon-Fernandez G.M."/>
            <person name="Moriconi D.E."/>
            <person name="Dulbecco A.B."/>
            <person name="Juarez M.P."/>
        </authorList>
    </citation>
    <scope>NUCLEOTIDE SEQUENCE</scope>
    <source>
        <strain evidence="11">Int1</strain>
        <tissue evidence="11">Integument</tissue>
    </source>
</reference>
<dbReference type="PROSITE" id="PS00889">
    <property type="entry name" value="CNMP_BINDING_2"/>
    <property type="match status" value="2"/>
</dbReference>
<dbReference type="CDD" id="cd12099">
    <property type="entry name" value="DD_RII_PKA"/>
    <property type="match status" value="1"/>
</dbReference>
<dbReference type="GO" id="GO:0005829">
    <property type="term" value="C:cytosol"/>
    <property type="evidence" value="ECO:0007669"/>
    <property type="project" value="TreeGrafter"/>
</dbReference>
<dbReference type="InterPro" id="IPR012198">
    <property type="entry name" value="cAMP_dep_PK_reg_su"/>
</dbReference>
<dbReference type="FunFam" id="2.60.120.10:FF:000108">
    <property type="entry name" value="cAMP-dependent protein kinase type II regulatory subunit"/>
    <property type="match status" value="1"/>
</dbReference>
<keyword evidence="5 8" id="KW-0547">Nucleotide-binding</keyword>
<dbReference type="GO" id="GO:0034236">
    <property type="term" value="F:protein kinase A catalytic subunit binding"/>
    <property type="evidence" value="ECO:0007669"/>
    <property type="project" value="TreeGrafter"/>
</dbReference>
<evidence type="ECO:0000313" key="11">
    <source>
        <dbReference type="EMBL" id="JAS02484.1"/>
    </source>
</evidence>
<dbReference type="Pfam" id="PF00027">
    <property type="entry name" value="cNMP_binding"/>
    <property type="match status" value="2"/>
</dbReference>
<evidence type="ECO:0000256" key="2">
    <source>
        <dbReference type="ARBA" id="ARBA00022553"/>
    </source>
</evidence>
<feature type="binding site" evidence="8">
    <location>
        <position position="199"/>
    </location>
    <ligand>
        <name>3',5'-cyclic AMP</name>
        <dbReference type="ChEBI" id="CHEBI:58165"/>
        <label>1</label>
    </ligand>
</feature>
<dbReference type="CDD" id="cd00038">
    <property type="entry name" value="CAP_ED"/>
    <property type="match status" value="2"/>
</dbReference>
<dbReference type="SUPFAM" id="SSF47391">
    <property type="entry name" value="Dimerization-anchoring domain of cAMP-dependent PK regulatory subunit"/>
    <property type="match status" value="1"/>
</dbReference>
<dbReference type="Pfam" id="PF02197">
    <property type="entry name" value="RIIa"/>
    <property type="match status" value="1"/>
</dbReference>
<dbReference type="AlphaFoldDB" id="A0A161M7N7"/>
<dbReference type="GO" id="GO:0030552">
    <property type="term" value="F:cAMP binding"/>
    <property type="evidence" value="ECO:0007669"/>
    <property type="project" value="UniProtKB-KW"/>
</dbReference>
<dbReference type="InterPro" id="IPR018488">
    <property type="entry name" value="cNMP-bd_CS"/>
</dbReference>
<dbReference type="PROSITE" id="PS50042">
    <property type="entry name" value="CNMP_BINDING_3"/>
    <property type="match status" value="2"/>
</dbReference>
<proteinExistence type="inferred from homology"/>
<dbReference type="SUPFAM" id="SSF51206">
    <property type="entry name" value="cAMP-binding domain-like"/>
    <property type="match status" value="2"/>
</dbReference>
<comment type="similarity">
    <text evidence="1">Belongs to the cAMP-dependent kinase regulatory chain family.</text>
</comment>
<evidence type="ECO:0000256" key="6">
    <source>
        <dbReference type="ARBA" id="ARBA00023149"/>
    </source>
</evidence>
<dbReference type="InterPro" id="IPR050503">
    <property type="entry name" value="cAMP-dep_PK_reg_su-like"/>
</dbReference>
<feature type="domain" description="Cyclic nucleotide-binding" evidence="10">
    <location>
        <begin position="121"/>
        <end position="240"/>
    </location>
</feature>
<dbReference type="Gene3D" id="2.60.120.10">
    <property type="entry name" value="Jelly Rolls"/>
    <property type="match status" value="2"/>
</dbReference>
<keyword evidence="6 8" id="KW-0114">cAMP</keyword>
<evidence type="ECO:0000256" key="7">
    <source>
        <dbReference type="ARBA" id="ARBA00067959"/>
    </source>
</evidence>
<keyword evidence="4" id="KW-0677">Repeat</keyword>
<dbReference type="PANTHER" id="PTHR11635:SF152">
    <property type="entry name" value="CAMP-DEPENDENT PROTEIN KINASE TYPE I REGULATORY SUBUNIT-RELATED"/>
    <property type="match status" value="1"/>
</dbReference>
<evidence type="ECO:0000256" key="1">
    <source>
        <dbReference type="ARBA" id="ARBA00005753"/>
    </source>
</evidence>
<keyword evidence="3 8" id="KW-0116">cAMP-binding</keyword>
<dbReference type="SMART" id="SM00394">
    <property type="entry name" value="RIIa"/>
    <property type="match status" value="1"/>
</dbReference>
<keyword evidence="2" id="KW-0597">Phosphoprotein</keyword>
<evidence type="ECO:0000256" key="9">
    <source>
        <dbReference type="SAM" id="MobiDB-lite"/>
    </source>
</evidence>
<dbReference type="GO" id="GO:0005952">
    <property type="term" value="C:cAMP-dependent protein kinase complex"/>
    <property type="evidence" value="ECO:0007669"/>
    <property type="project" value="InterPro"/>
</dbReference>
<protein>
    <recommendedName>
        <fullName evidence="7">cAMP-dependent protein kinase type II regulatory subunit</fullName>
    </recommendedName>
</protein>
<feature type="binding site" evidence="8">
    <location>
        <position position="322"/>
    </location>
    <ligand>
        <name>3',5'-cyclic AMP</name>
        <dbReference type="ChEBI" id="CHEBI:58165"/>
        <label>2</label>
    </ligand>
</feature>
<dbReference type="EMBL" id="GEMB01000650">
    <property type="protein sequence ID" value="JAS02484.1"/>
    <property type="molecule type" value="Transcribed_RNA"/>
</dbReference>
<dbReference type="FunFam" id="2.60.120.10:FF:000017">
    <property type="entry name" value="cAMP-dependent protein kinase type II regulatory subunit"/>
    <property type="match status" value="1"/>
</dbReference>
<feature type="binding site" evidence="8">
    <location>
        <position position="190"/>
    </location>
    <ligand>
        <name>3',5'-cyclic AMP</name>
        <dbReference type="ChEBI" id="CHEBI:58165"/>
        <label>1</label>
    </ligand>
</feature>
<name>A0A161M7N7_TRIIF</name>
<dbReference type="SMART" id="SM00100">
    <property type="entry name" value="cNMP"/>
    <property type="match status" value="2"/>
</dbReference>
<dbReference type="InterPro" id="IPR018490">
    <property type="entry name" value="cNMP-bd_dom_sf"/>
</dbReference>
<dbReference type="GO" id="GO:0004862">
    <property type="term" value="F:cAMP-dependent protein kinase inhibitor activity"/>
    <property type="evidence" value="ECO:0007669"/>
    <property type="project" value="TreeGrafter"/>
</dbReference>
<feature type="domain" description="Cyclic nucleotide-binding" evidence="10">
    <location>
        <begin position="243"/>
        <end position="363"/>
    </location>
</feature>
<dbReference type="InterPro" id="IPR000595">
    <property type="entry name" value="cNMP-bd_dom"/>
</dbReference>
<organism evidence="11">
    <name type="scientific">Triatoma infestans</name>
    <name type="common">Assassin bug</name>
    <dbReference type="NCBI Taxonomy" id="30076"/>
    <lineage>
        <taxon>Eukaryota</taxon>
        <taxon>Metazoa</taxon>
        <taxon>Ecdysozoa</taxon>
        <taxon>Arthropoda</taxon>
        <taxon>Hexapoda</taxon>
        <taxon>Insecta</taxon>
        <taxon>Pterygota</taxon>
        <taxon>Neoptera</taxon>
        <taxon>Paraneoptera</taxon>
        <taxon>Hemiptera</taxon>
        <taxon>Heteroptera</taxon>
        <taxon>Panheteroptera</taxon>
        <taxon>Cimicomorpha</taxon>
        <taxon>Reduviidae</taxon>
        <taxon>Triatominae</taxon>
        <taxon>Triatoma</taxon>
    </lineage>
</organism>
<evidence type="ECO:0000256" key="8">
    <source>
        <dbReference type="PIRSR" id="PIRSR000548-1"/>
    </source>
</evidence>
<feature type="binding site" evidence="8">
    <location>
        <position position="313"/>
    </location>
    <ligand>
        <name>3',5'-cyclic AMP</name>
        <dbReference type="ChEBI" id="CHEBI:58165"/>
        <label>2</label>
    </ligand>
</feature>
<dbReference type="PANTHER" id="PTHR11635">
    <property type="entry name" value="CAMP-DEPENDENT PROTEIN KINASE REGULATORY CHAIN"/>
    <property type="match status" value="1"/>
</dbReference>
<dbReference type="PRINTS" id="PR00103">
    <property type="entry name" value="CAMPKINASE"/>
</dbReference>
<dbReference type="InterPro" id="IPR003117">
    <property type="entry name" value="cAMP_dep_PK_reg_su_I/II_a/b"/>
</dbReference>